<dbReference type="InterPro" id="IPR001828">
    <property type="entry name" value="ANF_lig-bd_rcpt"/>
</dbReference>
<accession>A0A6S7IXR8</accession>
<dbReference type="InterPro" id="IPR028082">
    <property type="entry name" value="Peripla_BP_I"/>
</dbReference>
<keyword evidence="3" id="KW-1133">Transmembrane helix</keyword>
<evidence type="ECO:0000313" key="8">
    <source>
        <dbReference type="Proteomes" id="UP001152795"/>
    </source>
</evidence>
<feature type="domain" description="Receptor ligand binding region" evidence="6">
    <location>
        <begin position="26"/>
        <end position="182"/>
    </location>
</feature>
<evidence type="ECO:0000256" key="4">
    <source>
        <dbReference type="ARBA" id="ARBA00023136"/>
    </source>
</evidence>
<dbReference type="Pfam" id="PF01094">
    <property type="entry name" value="ANF_receptor"/>
    <property type="match status" value="1"/>
</dbReference>
<name>A0A6S7IXR8_PARCT</name>
<proteinExistence type="predicted"/>
<dbReference type="InterPro" id="IPR038550">
    <property type="entry name" value="GPCR_3_9-Cys_sf"/>
</dbReference>
<keyword evidence="4" id="KW-0472">Membrane</keyword>
<dbReference type="Gene3D" id="3.40.50.2300">
    <property type="match status" value="1"/>
</dbReference>
<dbReference type="InterPro" id="IPR050726">
    <property type="entry name" value="mGluR"/>
</dbReference>
<dbReference type="EMBL" id="CACRXK020011766">
    <property type="protein sequence ID" value="CAB4022020.1"/>
    <property type="molecule type" value="Genomic_DNA"/>
</dbReference>
<dbReference type="AlphaFoldDB" id="A0A6S7IXR8"/>
<evidence type="ECO:0000256" key="5">
    <source>
        <dbReference type="ARBA" id="ARBA00023180"/>
    </source>
</evidence>
<keyword evidence="7" id="KW-0675">Receptor</keyword>
<evidence type="ECO:0000313" key="7">
    <source>
        <dbReference type="EMBL" id="CAB4022020.1"/>
    </source>
</evidence>
<reference evidence="7" key="1">
    <citation type="submission" date="2020-04" db="EMBL/GenBank/DDBJ databases">
        <authorList>
            <person name="Alioto T."/>
            <person name="Alioto T."/>
            <person name="Gomez Garrido J."/>
        </authorList>
    </citation>
    <scope>NUCLEOTIDE SEQUENCE</scope>
    <source>
        <strain evidence="7">A484AB</strain>
    </source>
</reference>
<dbReference type="GO" id="GO:0016020">
    <property type="term" value="C:membrane"/>
    <property type="evidence" value="ECO:0007669"/>
    <property type="project" value="UniProtKB-SubCell"/>
</dbReference>
<keyword evidence="8" id="KW-1185">Reference proteome</keyword>
<comment type="caution">
    <text evidence="7">The sequence shown here is derived from an EMBL/GenBank/DDBJ whole genome shotgun (WGS) entry which is preliminary data.</text>
</comment>
<comment type="subcellular location">
    <subcellularLocation>
        <location evidence="1">Membrane</location>
    </subcellularLocation>
</comment>
<keyword evidence="5" id="KW-0325">Glycoprotein</keyword>
<dbReference type="Proteomes" id="UP001152795">
    <property type="component" value="Unassembled WGS sequence"/>
</dbReference>
<dbReference type="Gene3D" id="2.10.50.30">
    <property type="entry name" value="GPCR, family 3, nine cysteines domain"/>
    <property type="match status" value="1"/>
</dbReference>
<dbReference type="PANTHER" id="PTHR24060">
    <property type="entry name" value="METABOTROPIC GLUTAMATE RECEPTOR"/>
    <property type="match status" value="1"/>
</dbReference>
<feature type="non-terminal residue" evidence="7">
    <location>
        <position position="333"/>
    </location>
</feature>
<keyword evidence="2" id="KW-0812">Transmembrane</keyword>
<dbReference type="OrthoDB" id="425344at2759"/>
<evidence type="ECO:0000256" key="3">
    <source>
        <dbReference type="ARBA" id="ARBA00022989"/>
    </source>
</evidence>
<gene>
    <name evidence="7" type="ORF">PACLA_8A062492</name>
</gene>
<sequence>MNNKTTQVLFEFFQARYNLTNFLIADYEEVAKGTFTFGHRQGSIPEFEEYFHALRYNNYTRSNKYWIGEYWQETHQCNLPKLGIPANFTKNCTGDENNAIYKEFAPVQLVINAVYALANALNSLQKHSCPNITGICSEMRPISTQLLLEYIKNTTFEDALSHSKASFNSRQEVEGNYTVYNYRYINGSYDYIPVGSWSAITNNTLTENLVLNESVVQSAHVNAVIPLFACRPTCGHGQIRVSHRPGSGPGCCWVCRTCAENEAVMNNTCQACVPGFTPGKNLSSCLKMDLIYINMDTPLAIVLAVFSVLGIITDFVFLTAFIVYRNHPLIKAS</sequence>
<evidence type="ECO:0000256" key="1">
    <source>
        <dbReference type="ARBA" id="ARBA00004370"/>
    </source>
</evidence>
<evidence type="ECO:0000256" key="2">
    <source>
        <dbReference type="ARBA" id="ARBA00022692"/>
    </source>
</evidence>
<protein>
    <submittedName>
        <fullName evidence="7">Metabotropic glutamate receptor 2-like</fullName>
    </submittedName>
</protein>
<organism evidence="7 8">
    <name type="scientific">Paramuricea clavata</name>
    <name type="common">Red gorgonian</name>
    <name type="synonym">Violescent sea-whip</name>
    <dbReference type="NCBI Taxonomy" id="317549"/>
    <lineage>
        <taxon>Eukaryota</taxon>
        <taxon>Metazoa</taxon>
        <taxon>Cnidaria</taxon>
        <taxon>Anthozoa</taxon>
        <taxon>Octocorallia</taxon>
        <taxon>Malacalcyonacea</taxon>
        <taxon>Plexauridae</taxon>
        <taxon>Paramuricea</taxon>
    </lineage>
</organism>
<dbReference type="SUPFAM" id="SSF53822">
    <property type="entry name" value="Periplasmic binding protein-like I"/>
    <property type="match status" value="1"/>
</dbReference>
<evidence type="ECO:0000259" key="6">
    <source>
        <dbReference type="Pfam" id="PF01094"/>
    </source>
</evidence>